<organism evidence="2 3">
    <name type="scientific">Ideonella azotifigens</name>
    <dbReference type="NCBI Taxonomy" id="513160"/>
    <lineage>
        <taxon>Bacteria</taxon>
        <taxon>Pseudomonadati</taxon>
        <taxon>Pseudomonadota</taxon>
        <taxon>Betaproteobacteria</taxon>
        <taxon>Burkholderiales</taxon>
        <taxon>Sphaerotilaceae</taxon>
        <taxon>Ideonella</taxon>
    </lineage>
</organism>
<keyword evidence="3" id="KW-1185">Reference proteome</keyword>
<dbReference type="SUPFAM" id="SSF51261">
    <property type="entry name" value="Duplicated hybrid motif"/>
    <property type="match status" value="1"/>
</dbReference>
<protein>
    <submittedName>
        <fullName evidence="2">M23 family metallopeptidase</fullName>
    </submittedName>
</protein>
<dbReference type="InterPro" id="IPR016047">
    <property type="entry name" value="M23ase_b-sheet_dom"/>
</dbReference>
<dbReference type="Gene3D" id="2.70.70.10">
    <property type="entry name" value="Glucose Permease (Domain IIA)"/>
    <property type="match status" value="1"/>
</dbReference>
<proteinExistence type="predicted"/>
<gene>
    <name evidence="2" type="ORF">GCM10009107_59780</name>
</gene>
<evidence type="ECO:0000259" key="1">
    <source>
        <dbReference type="Pfam" id="PF01551"/>
    </source>
</evidence>
<reference evidence="2 3" key="1">
    <citation type="journal article" date="2019" name="Int. J. Syst. Evol. Microbiol.">
        <title>The Global Catalogue of Microorganisms (GCM) 10K type strain sequencing project: providing services to taxonomists for standard genome sequencing and annotation.</title>
        <authorList>
            <consortium name="The Broad Institute Genomics Platform"/>
            <consortium name="The Broad Institute Genome Sequencing Center for Infectious Disease"/>
            <person name="Wu L."/>
            <person name="Ma J."/>
        </authorList>
    </citation>
    <scope>NUCLEOTIDE SEQUENCE [LARGE SCALE GENOMIC DNA]</scope>
    <source>
        <strain evidence="2 3">JCM 15503</strain>
    </source>
</reference>
<dbReference type="InterPro" id="IPR050570">
    <property type="entry name" value="Cell_wall_metabolism_enzyme"/>
</dbReference>
<dbReference type="Proteomes" id="UP001500279">
    <property type="component" value="Unassembled WGS sequence"/>
</dbReference>
<name>A0ABN1KK46_9BURK</name>
<dbReference type="CDD" id="cd12797">
    <property type="entry name" value="M23_peptidase"/>
    <property type="match status" value="1"/>
</dbReference>
<sequence>MFTPQAVPGSDGFVHLAYELDVTNFYAGTGPLNLGLLEVFASGASKPLASFSGAALAGLLGPGKALEANNSLPIEAGMHAVLFVWLTLPKTQPLPALLRHRLVFKTAKGQTQVATDVPVAVDSTRPVVIAAPLRSNAKAVQWLVDEGPGHAQSHHWGSLVAENGRLTIPQRHAIDFFGLDAKGHAITVPSDKLASSLPGDWTGFDAEVVAVADGVVRNARDGVPDHRPLAPMEQPTEMTAEALYGNFVILEIAPHVFVHYAHLRQGSLRVKTGERIQRGTVLARLGVSGSAGAPHLHFHVASSAGFAPSQGLPFVFERFTLTGRGSEDDMLDLSKDASLDHPVGMRGVMPLHGDLIGF</sequence>
<dbReference type="InterPro" id="IPR011055">
    <property type="entry name" value="Dup_hybrid_motif"/>
</dbReference>
<evidence type="ECO:0000313" key="2">
    <source>
        <dbReference type="EMBL" id="GAA0769190.1"/>
    </source>
</evidence>
<evidence type="ECO:0000313" key="3">
    <source>
        <dbReference type="Proteomes" id="UP001500279"/>
    </source>
</evidence>
<comment type="caution">
    <text evidence="2">The sequence shown here is derived from an EMBL/GenBank/DDBJ whole genome shotgun (WGS) entry which is preliminary data.</text>
</comment>
<feature type="domain" description="M23ase beta-sheet core" evidence="1">
    <location>
        <begin position="206"/>
        <end position="301"/>
    </location>
</feature>
<dbReference type="PANTHER" id="PTHR21666:SF270">
    <property type="entry name" value="MUREIN HYDROLASE ACTIVATOR ENVC"/>
    <property type="match status" value="1"/>
</dbReference>
<accession>A0ABN1KK46</accession>
<dbReference type="EMBL" id="BAAAEW010000047">
    <property type="protein sequence ID" value="GAA0769190.1"/>
    <property type="molecule type" value="Genomic_DNA"/>
</dbReference>
<dbReference type="PANTHER" id="PTHR21666">
    <property type="entry name" value="PEPTIDASE-RELATED"/>
    <property type="match status" value="1"/>
</dbReference>
<dbReference type="Pfam" id="PF01551">
    <property type="entry name" value="Peptidase_M23"/>
    <property type="match status" value="1"/>
</dbReference>